<keyword evidence="2" id="KW-1185">Reference proteome</keyword>
<proteinExistence type="predicted"/>
<dbReference type="Proteomes" id="UP001603978">
    <property type="component" value="Unassembled WGS sequence"/>
</dbReference>
<dbReference type="RefSeq" id="WP_393176667.1">
    <property type="nucleotide sequence ID" value="NZ_JBICRM010000054.1"/>
</dbReference>
<dbReference type="EMBL" id="JBICRM010000054">
    <property type="protein sequence ID" value="MFG1710669.1"/>
    <property type="molecule type" value="Genomic_DNA"/>
</dbReference>
<evidence type="ECO:0008006" key="3">
    <source>
        <dbReference type="Google" id="ProtNLM"/>
    </source>
</evidence>
<accession>A0ABW7AUC0</accession>
<organism evidence="1 2">
    <name type="scientific">Nonomuraea marmarensis</name>
    <dbReference type="NCBI Taxonomy" id="3351344"/>
    <lineage>
        <taxon>Bacteria</taxon>
        <taxon>Bacillati</taxon>
        <taxon>Actinomycetota</taxon>
        <taxon>Actinomycetes</taxon>
        <taxon>Streptosporangiales</taxon>
        <taxon>Streptosporangiaceae</taxon>
        <taxon>Nonomuraea</taxon>
    </lineage>
</organism>
<name>A0ABW7AUC0_9ACTN</name>
<reference evidence="1 2" key="1">
    <citation type="submission" date="2024-10" db="EMBL/GenBank/DDBJ databases">
        <authorList>
            <person name="Topkara A.R."/>
            <person name="Saygin H."/>
        </authorList>
    </citation>
    <scope>NUCLEOTIDE SEQUENCE [LARGE SCALE GENOMIC DNA]</scope>
    <source>
        <strain evidence="1 2">M3C6</strain>
    </source>
</reference>
<gene>
    <name evidence="1" type="ORF">ACFLIM_46655</name>
</gene>
<evidence type="ECO:0000313" key="1">
    <source>
        <dbReference type="EMBL" id="MFG1710669.1"/>
    </source>
</evidence>
<evidence type="ECO:0000313" key="2">
    <source>
        <dbReference type="Proteomes" id="UP001603978"/>
    </source>
</evidence>
<protein>
    <recommendedName>
        <fullName evidence="3">Integrase core domain-containing protein</fullName>
    </recommendedName>
</protein>
<sequence length="137" mass="15403">MTRAGVDPAPRRSGPSWRQFLTAQAEGIIASDFLHADCALTLKWRYVLIFVEHGTRRLHIAGATAHPTGLWVAQQARNLAMELGVRMEGLRFLLRDQDSKYTAGFEGVFEADPWQLRPHISGDSSQLRLFARRRGSS</sequence>
<comment type="caution">
    <text evidence="1">The sequence shown here is derived from an EMBL/GenBank/DDBJ whole genome shotgun (WGS) entry which is preliminary data.</text>
</comment>